<comment type="caution">
    <text evidence="3">The sequence shown here is derived from an EMBL/GenBank/DDBJ whole genome shotgun (WGS) entry which is preliminary data.</text>
</comment>
<protein>
    <submittedName>
        <fullName evidence="3">Uncharacterized protein</fullName>
    </submittedName>
</protein>
<sequence>MKACSYLLAAAMLTMTLANCTTTQHPTRATQQRPRPIESGYDDPDMVMLAQQTERRGGRLNIGFYEGWR</sequence>
<feature type="signal peptide" evidence="2">
    <location>
        <begin position="1"/>
        <end position="20"/>
    </location>
</feature>
<keyword evidence="4" id="KW-1185">Reference proteome</keyword>
<organism evidence="3 4">
    <name type="scientific">Roseimicrobium gellanilyticum</name>
    <dbReference type="NCBI Taxonomy" id="748857"/>
    <lineage>
        <taxon>Bacteria</taxon>
        <taxon>Pseudomonadati</taxon>
        <taxon>Verrucomicrobiota</taxon>
        <taxon>Verrucomicrobiia</taxon>
        <taxon>Verrucomicrobiales</taxon>
        <taxon>Verrucomicrobiaceae</taxon>
        <taxon>Roseimicrobium</taxon>
    </lineage>
</organism>
<evidence type="ECO:0000256" key="1">
    <source>
        <dbReference type="SAM" id="MobiDB-lite"/>
    </source>
</evidence>
<keyword evidence="2" id="KW-0732">Signal</keyword>
<dbReference type="EMBL" id="QNRR01000004">
    <property type="protein sequence ID" value="RBP44244.1"/>
    <property type="molecule type" value="Genomic_DNA"/>
</dbReference>
<accession>A0A366HPY3</accession>
<feature type="region of interest" description="Disordered" evidence="1">
    <location>
        <begin position="23"/>
        <end position="43"/>
    </location>
</feature>
<feature type="chain" id="PRO_5016891777" evidence="2">
    <location>
        <begin position="21"/>
        <end position="69"/>
    </location>
</feature>
<proteinExistence type="predicted"/>
<name>A0A366HPY3_9BACT</name>
<gene>
    <name evidence="3" type="ORF">DES53_10463</name>
</gene>
<evidence type="ECO:0000256" key="2">
    <source>
        <dbReference type="SAM" id="SignalP"/>
    </source>
</evidence>
<feature type="compositionally biased region" description="Polar residues" evidence="1">
    <location>
        <begin position="24"/>
        <end position="33"/>
    </location>
</feature>
<evidence type="ECO:0000313" key="3">
    <source>
        <dbReference type="EMBL" id="RBP44244.1"/>
    </source>
</evidence>
<dbReference type="Proteomes" id="UP000253426">
    <property type="component" value="Unassembled WGS sequence"/>
</dbReference>
<evidence type="ECO:0000313" key="4">
    <source>
        <dbReference type="Proteomes" id="UP000253426"/>
    </source>
</evidence>
<reference evidence="3 4" key="1">
    <citation type="submission" date="2018-06" db="EMBL/GenBank/DDBJ databases">
        <title>Genomic Encyclopedia of Type Strains, Phase IV (KMG-IV): sequencing the most valuable type-strain genomes for metagenomic binning, comparative biology and taxonomic classification.</title>
        <authorList>
            <person name="Goeker M."/>
        </authorList>
    </citation>
    <scope>NUCLEOTIDE SEQUENCE [LARGE SCALE GENOMIC DNA]</scope>
    <source>
        <strain evidence="3 4">DSM 25532</strain>
    </source>
</reference>
<dbReference type="RefSeq" id="WP_113958668.1">
    <property type="nucleotide sequence ID" value="NZ_QNRR01000004.1"/>
</dbReference>
<dbReference type="AlphaFoldDB" id="A0A366HPY3"/>